<dbReference type="Proteomes" id="UP000054047">
    <property type="component" value="Unassembled WGS sequence"/>
</dbReference>
<name>A0A0C2GRC5_9BILA</name>
<dbReference type="OrthoDB" id="5821856at2759"/>
<proteinExistence type="predicted"/>
<gene>
    <name evidence="1" type="ORF">ANCDUO_08057</name>
</gene>
<dbReference type="AlphaFoldDB" id="A0A0C2GRC5"/>
<evidence type="ECO:0000313" key="1">
    <source>
        <dbReference type="EMBL" id="KIH61669.1"/>
    </source>
</evidence>
<protein>
    <submittedName>
        <fullName evidence="1">Uncharacterized protein</fullName>
    </submittedName>
</protein>
<organism evidence="1 2">
    <name type="scientific">Ancylostoma duodenale</name>
    <dbReference type="NCBI Taxonomy" id="51022"/>
    <lineage>
        <taxon>Eukaryota</taxon>
        <taxon>Metazoa</taxon>
        <taxon>Ecdysozoa</taxon>
        <taxon>Nematoda</taxon>
        <taxon>Chromadorea</taxon>
        <taxon>Rhabditida</taxon>
        <taxon>Rhabditina</taxon>
        <taxon>Rhabditomorpha</taxon>
        <taxon>Strongyloidea</taxon>
        <taxon>Ancylostomatidae</taxon>
        <taxon>Ancylostomatinae</taxon>
        <taxon>Ancylostoma</taxon>
    </lineage>
</organism>
<accession>A0A0C2GRC5</accession>
<keyword evidence="2" id="KW-1185">Reference proteome</keyword>
<evidence type="ECO:0000313" key="2">
    <source>
        <dbReference type="Proteomes" id="UP000054047"/>
    </source>
</evidence>
<dbReference type="EMBL" id="KN729917">
    <property type="protein sequence ID" value="KIH61669.1"/>
    <property type="molecule type" value="Genomic_DNA"/>
</dbReference>
<reference evidence="1 2" key="1">
    <citation type="submission" date="2013-12" db="EMBL/GenBank/DDBJ databases">
        <title>Draft genome of the parsitic nematode Ancylostoma duodenale.</title>
        <authorList>
            <person name="Mitreva M."/>
        </authorList>
    </citation>
    <scope>NUCLEOTIDE SEQUENCE [LARGE SCALE GENOMIC DNA]</scope>
    <source>
        <strain evidence="1 2">Zhejiang</strain>
    </source>
</reference>
<sequence length="96" mass="10878">MLTIRVFFSTAYAPQTGCTDDVDDALYDQLENSIRSAPETDYLMGGGDSNGHVGQERYGYEEHRCREADRFGRSARSGVSQYLLRKQTIPENHVQQ</sequence>